<evidence type="ECO:0000256" key="2">
    <source>
        <dbReference type="SAM" id="Phobius"/>
    </source>
</evidence>
<gene>
    <name evidence="3" type="ORF">GA0070616_2071</name>
</gene>
<reference evidence="3 4" key="1">
    <citation type="submission" date="2016-06" db="EMBL/GenBank/DDBJ databases">
        <authorList>
            <person name="Kjaerup R.B."/>
            <person name="Dalgaard T.S."/>
            <person name="Juul-Madsen H.R."/>
        </authorList>
    </citation>
    <scope>NUCLEOTIDE SEQUENCE [LARGE SCALE GENOMIC DNA]</scope>
    <source>
        <strain evidence="3 4">DSM 43818</strain>
    </source>
</reference>
<name>A0A1C6RUJ4_9ACTN</name>
<keyword evidence="2" id="KW-0472">Membrane</keyword>
<keyword evidence="4" id="KW-1185">Reference proteome</keyword>
<evidence type="ECO:0000313" key="4">
    <source>
        <dbReference type="Proteomes" id="UP000199699"/>
    </source>
</evidence>
<evidence type="ECO:0008006" key="5">
    <source>
        <dbReference type="Google" id="ProtNLM"/>
    </source>
</evidence>
<accession>A0A1C6RUJ4</accession>
<keyword evidence="2" id="KW-0812">Transmembrane</keyword>
<keyword evidence="2" id="KW-1133">Transmembrane helix</keyword>
<proteinExistence type="predicted"/>
<dbReference type="OrthoDB" id="5178692at2"/>
<dbReference type="RefSeq" id="WP_091079949.1">
    <property type="nucleotide sequence ID" value="NZ_FMHT01000003.1"/>
</dbReference>
<evidence type="ECO:0000256" key="1">
    <source>
        <dbReference type="SAM" id="MobiDB-lite"/>
    </source>
</evidence>
<dbReference type="Proteomes" id="UP000199699">
    <property type="component" value="Unassembled WGS sequence"/>
</dbReference>
<sequence length="390" mass="41068">MTVPAPRVRRRPSLPGRALPILLVVAVLAPLALLFGQTWQLIGDDRDLAARERLGVEYLRALGPVTDALATAQTAAVSGQPGNGAALTRAVEEAAAVDARLGEELRTQERWAGLRARIEALRGRAPGDPVAAFTAYGEVTDLLLELYRKVRESSGLIRDPRTDSFFLQDAVGQDLPTAVVAAGRLSDLALLATRRPAADRDRTLAELAGQRTATLATATGVVTDLRAALDTSESTDLGTNVLTPLDTYQRSVEAMAAYSQPTGRGSTIDPGPLGAARATAQSTATDLGPVILDELDAALADRVDGLDTDRRLALAGAALALVLLAALGGVLVAAARRAARRAAEARRQQQAQREAEIPSTVAPWSAEPLTPAIAGREPEPTQWRAFDAAR</sequence>
<dbReference type="STRING" id="145857.GA0070616_2071"/>
<dbReference type="AlphaFoldDB" id="A0A1C6RUJ4"/>
<evidence type="ECO:0000313" key="3">
    <source>
        <dbReference type="EMBL" id="SCL20729.1"/>
    </source>
</evidence>
<dbReference type="EMBL" id="FMHT01000003">
    <property type="protein sequence ID" value="SCL20729.1"/>
    <property type="molecule type" value="Genomic_DNA"/>
</dbReference>
<protein>
    <recommendedName>
        <fullName evidence="5">Nitrate and nitrite sensing</fullName>
    </recommendedName>
</protein>
<organism evidence="3 4">
    <name type="scientific">Micromonospora nigra</name>
    <dbReference type="NCBI Taxonomy" id="145857"/>
    <lineage>
        <taxon>Bacteria</taxon>
        <taxon>Bacillati</taxon>
        <taxon>Actinomycetota</taxon>
        <taxon>Actinomycetes</taxon>
        <taxon>Micromonosporales</taxon>
        <taxon>Micromonosporaceae</taxon>
        <taxon>Micromonospora</taxon>
    </lineage>
</organism>
<feature type="region of interest" description="Disordered" evidence="1">
    <location>
        <begin position="345"/>
        <end position="390"/>
    </location>
</feature>
<feature type="transmembrane region" description="Helical" evidence="2">
    <location>
        <begin position="312"/>
        <end position="334"/>
    </location>
</feature>